<dbReference type="EMBL" id="VICG01000011">
    <property type="protein sequence ID" value="KAA8567095.1"/>
    <property type="molecule type" value="Genomic_DNA"/>
</dbReference>
<evidence type="ECO:0000256" key="1">
    <source>
        <dbReference type="PROSITE-ProRule" id="PRU00042"/>
    </source>
</evidence>
<feature type="compositionally biased region" description="Polar residues" evidence="2">
    <location>
        <begin position="28"/>
        <end position="38"/>
    </location>
</feature>
<keyword evidence="1" id="KW-0863">Zinc-finger</keyword>
<name>A0A5M9JJ17_MONFR</name>
<feature type="region of interest" description="Disordered" evidence="2">
    <location>
        <begin position="889"/>
        <end position="909"/>
    </location>
</feature>
<proteinExistence type="predicted"/>
<feature type="region of interest" description="Disordered" evidence="2">
    <location>
        <begin position="597"/>
        <end position="854"/>
    </location>
</feature>
<feature type="compositionally biased region" description="Low complexity" evidence="2">
    <location>
        <begin position="685"/>
        <end position="700"/>
    </location>
</feature>
<feature type="compositionally biased region" description="Polar residues" evidence="2">
    <location>
        <begin position="48"/>
        <end position="67"/>
    </location>
</feature>
<feature type="compositionally biased region" description="Low complexity" evidence="2">
    <location>
        <begin position="892"/>
        <end position="901"/>
    </location>
</feature>
<feature type="region of interest" description="Disordered" evidence="2">
    <location>
        <begin position="25"/>
        <end position="67"/>
    </location>
</feature>
<accession>A0A5M9JJ17</accession>
<evidence type="ECO:0000259" key="3">
    <source>
        <dbReference type="PROSITE" id="PS50157"/>
    </source>
</evidence>
<evidence type="ECO:0000313" key="5">
    <source>
        <dbReference type="Proteomes" id="UP000322873"/>
    </source>
</evidence>
<reference evidence="4 5" key="1">
    <citation type="submission" date="2019-06" db="EMBL/GenBank/DDBJ databases">
        <title>Genome Sequence of the Brown Rot Fungal Pathogen Monilinia fructicola.</title>
        <authorList>
            <person name="De Miccolis Angelini R.M."/>
            <person name="Landi L."/>
            <person name="Abate D."/>
            <person name="Pollastro S."/>
            <person name="Romanazzi G."/>
            <person name="Faretra F."/>
        </authorList>
    </citation>
    <scope>NUCLEOTIDE SEQUENCE [LARGE SCALE GENOMIC DNA]</scope>
    <source>
        <strain evidence="4 5">Mfrc123</strain>
    </source>
</reference>
<feature type="compositionally biased region" description="Polar residues" evidence="2">
    <location>
        <begin position="652"/>
        <end position="668"/>
    </location>
</feature>
<evidence type="ECO:0000256" key="2">
    <source>
        <dbReference type="SAM" id="MobiDB-lite"/>
    </source>
</evidence>
<comment type="caution">
    <text evidence="4">The sequence shown here is derived from an EMBL/GenBank/DDBJ whole genome shotgun (WGS) entry which is preliminary data.</text>
</comment>
<gene>
    <name evidence="4" type="ORF">EYC84_010164</name>
</gene>
<protein>
    <recommendedName>
        <fullName evidence="3">C2H2-type domain-containing protein</fullName>
    </recommendedName>
</protein>
<keyword evidence="5" id="KW-1185">Reference proteome</keyword>
<dbReference type="PROSITE" id="PS50157">
    <property type="entry name" value="ZINC_FINGER_C2H2_2"/>
    <property type="match status" value="1"/>
</dbReference>
<dbReference type="VEuPathDB" id="FungiDB:MFRU_007g02020"/>
<dbReference type="GO" id="GO:0008270">
    <property type="term" value="F:zinc ion binding"/>
    <property type="evidence" value="ECO:0007669"/>
    <property type="project" value="UniProtKB-KW"/>
</dbReference>
<sequence>MRLNQRDDDYDISEIDVTEIESVDLSDTPKSTANTIASGSPGFDAMNGNHSEAISASSNTSPNGQVIDIDTQSLPEKQVNGEERFKMVLESLKKDKGPTQIFGDRVEKSTTIEMEPTIDRSEMSSNSLKRKSSPSESPQNTSTSPTAHRPHRRSDIATPRQPTAAVSERQSNTHHILSGQHKSPSELRKIEQEATLLREALLHVSTEAMQTVLREQWRNFLFTNADDQHITFVLRAGLKNANPSSLARVFKDSGVMKETFVEAISSKQPVVAKVLRSASANQISDLVPGKILDQALAERLKSVPAKTLIRWLAEADRLGYSLDDILDENDETVIPKIPSRAQSYEDVDTEMAYDEPKNPERPSLDPLMAEQQRITALQKAQVGTQQHAVADLRCPTCTYRFDTVRGYNFHRSKNICTKAQPPGLKFYCSNCAQGFTTKQGMLYHEKKRVCLGEEGEDDEEVLFSDHFDRMAAFESRLLVTHSPRDQYLTDLNASLHSEHYPHGLHSPNTSVPIRNIPRPPLHTPVGSKNAASIIAASPLEDGARQSPSELTPKKLAALESALQKIEDKYLADKAAIPADWPADKREARLISLKNGNASRKSQIRKSFGVTLRMRDKDKEAKKRRETFGTSAQSSGDDRFETYHSIPPITGYPLSTEQLGQRQHPNNTRMEMGDARPVTGFSPINAQPQHQPHPQAQPGHQMTQYSVPSNTQGFLPSFPPLRSYSRPGQHISPYGNGPASEQDYGGEDYANKRIKRNSTAGMSREEEERSRHFAPSDSTPMAARGRSPSGSQVRGGVAGPDGFRTMREGDHRPTSSGSNGVHGQENLARPVKRVPTKGSQRNWEALNGRGSGADTGVLMSVEGGENGHTVMEQRVRGQLAGSRGLNVVDLISEDGSTGASGDSGDEHAPS</sequence>
<evidence type="ECO:0000313" key="4">
    <source>
        <dbReference type="EMBL" id="KAA8567095.1"/>
    </source>
</evidence>
<feature type="compositionally biased region" description="Polar residues" evidence="2">
    <location>
        <begin position="701"/>
        <end position="713"/>
    </location>
</feature>
<keyword evidence="1" id="KW-0479">Metal-binding</keyword>
<feature type="compositionally biased region" description="Basic and acidic residues" evidence="2">
    <location>
        <begin position="612"/>
        <end position="626"/>
    </location>
</feature>
<dbReference type="InterPro" id="IPR013087">
    <property type="entry name" value="Znf_C2H2_type"/>
</dbReference>
<feature type="region of interest" description="Disordered" evidence="2">
    <location>
        <begin position="98"/>
        <end position="187"/>
    </location>
</feature>
<feature type="compositionally biased region" description="Basic and acidic residues" evidence="2">
    <location>
        <begin position="803"/>
        <end position="812"/>
    </location>
</feature>
<keyword evidence="1" id="KW-0862">Zinc</keyword>
<dbReference type="AlphaFoldDB" id="A0A5M9JJ17"/>
<organism evidence="4 5">
    <name type="scientific">Monilinia fructicola</name>
    <name type="common">Brown rot fungus</name>
    <name type="synonym">Ciboria fructicola</name>
    <dbReference type="NCBI Taxonomy" id="38448"/>
    <lineage>
        <taxon>Eukaryota</taxon>
        <taxon>Fungi</taxon>
        <taxon>Dikarya</taxon>
        <taxon>Ascomycota</taxon>
        <taxon>Pezizomycotina</taxon>
        <taxon>Leotiomycetes</taxon>
        <taxon>Helotiales</taxon>
        <taxon>Sclerotiniaceae</taxon>
        <taxon>Monilinia</taxon>
    </lineage>
</organism>
<dbReference type="Proteomes" id="UP000322873">
    <property type="component" value="Unassembled WGS sequence"/>
</dbReference>
<feature type="domain" description="C2H2-type" evidence="3">
    <location>
        <begin position="426"/>
        <end position="455"/>
    </location>
</feature>